<comment type="caution">
    <text evidence="4">The sequence shown here is derived from an EMBL/GenBank/DDBJ whole genome shotgun (WGS) entry which is preliminary data.</text>
</comment>
<protein>
    <submittedName>
        <fullName evidence="4">DUF1311 domain-containing protein</fullName>
    </submittedName>
</protein>
<feature type="compositionally biased region" description="Low complexity" evidence="1">
    <location>
        <begin position="24"/>
        <end position="41"/>
    </location>
</feature>
<feature type="domain" description="Lysozyme inhibitor LprI-like N-terminal" evidence="3">
    <location>
        <begin position="117"/>
        <end position="204"/>
    </location>
</feature>
<dbReference type="Pfam" id="PF07007">
    <property type="entry name" value="LprI"/>
    <property type="match status" value="1"/>
</dbReference>
<reference evidence="4 5" key="1">
    <citation type="submission" date="2019-11" db="EMBL/GenBank/DDBJ databases">
        <title>Genome sequences of 17 halophilic strains isolated from different environments.</title>
        <authorList>
            <person name="Furrow R.E."/>
        </authorList>
    </citation>
    <scope>NUCLEOTIDE SEQUENCE [LARGE SCALE GENOMIC DNA]</scope>
    <source>
        <strain evidence="4 5">22506_14_FS</strain>
    </source>
</reference>
<feature type="compositionally biased region" description="Polar residues" evidence="1">
    <location>
        <begin position="69"/>
        <end position="79"/>
    </location>
</feature>
<sequence>MKLQTKLSMIMLTFALSACGNSTSESSAQSNNQPASNTSPQVSEEDDPAEEVGEDTSADDIEVDKQEDSSAPTTEGSTNGEKENSDQRNVENQESQKEEYLKKLNSMYESDRNVEVKETMVEMEEQEAERYQNWDKMLNEIYGVLQAQLPSDEMDQLREEQRNWVEHRDEAAKKASLKYEGGTTESLEYVATQASLTRERCFALVAKYMN</sequence>
<accession>A0A845F394</accession>
<proteinExistence type="predicted"/>
<dbReference type="EMBL" id="WMEY01000005">
    <property type="protein sequence ID" value="MYL65127.1"/>
    <property type="molecule type" value="Genomic_DNA"/>
</dbReference>
<gene>
    <name evidence="4" type="ORF">GLW07_17350</name>
</gene>
<feature type="chain" id="PRO_5039344370" evidence="2">
    <location>
        <begin position="18"/>
        <end position="210"/>
    </location>
</feature>
<feature type="signal peptide" evidence="2">
    <location>
        <begin position="1"/>
        <end position="17"/>
    </location>
</feature>
<dbReference type="AlphaFoldDB" id="A0A845F394"/>
<feature type="compositionally biased region" description="Acidic residues" evidence="1">
    <location>
        <begin position="43"/>
        <end position="62"/>
    </location>
</feature>
<organism evidence="4 5">
    <name type="scientific">Guptibacillus hwajinpoensis</name>
    <dbReference type="NCBI Taxonomy" id="208199"/>
    <lineage>
        <taxon>Bacteria</taxon>
        <taxon>Bacillati</taxon>
        <taxon>Bacillota</taxon>
        <taxon>Bacilli</taxon>
        <taxon>Bacillales</taxon>
        <taxon>Guptibacillaceae</taxon>
        <taxon>Guptibacillus</taxon>
    </lineage>
</organism>
<feature type="region of interest" description="Disordered" evidence="1">
    <location>
        <begin position="19"/>
        <end position="97"/>
    </location>
</feature>
<evidence type="ECO:0000313" key="5">
    <source>
        <dbReference type="Proteomes" id="UP000447833"/>
    </source>
</evidence>
<dbReference type="PROSITE" id="PS51257">
    <property type="entry name" value="PROKAR_LIPOPROTEIN"/>
    <property type="match status" value="1"/>
</dbReference>
<dbReference type="PANTHER" id="PTHR39176:SF1">
    <property type="entry name" value="PERIPLASMIC PROTEIN"/>
    <property type="match status" value="1"/>
</dbReference>
<evidence type="ECO:0000256" key="2">
    <source>
        <dbReference type="SAM" id="SignalP"/>
    </source>
</evidence>
<dbReference type="Proteomes" id="UP000447833">
    <property type="component" value="Unassembled WGS sequence"/>
</dbReference>
<dbReference type="RefSeq" id="WP_160920492.1">
    <property type="nucleotide sequence ID" value="NZ_WMEY01000005.1"/>
</dbReference>
<dbReference type="PANTHER" id="PTHR39176">
    <property type="entry name" value="PERIPLASMIC PROTEIN-RELATED"/>
    <property type="match status" value="1"/>
</dbReference>
<name>A0A845F394_9BACL</name>
<evidence type="ECO:0000259" key="3">
    <source>
        <dbReference type="Pfam" id="PF07007"/>
    </source>
</evidence>
<dbReference type="Gene3D" id="1.20.1270.180">
    <property type="match status" value="1"/>
</dbReference>
<evidence type="ECO:0000313" key="4">
    <source>
        <dbReference type="EMBL" id="MYL65127.1"/>
    </source>
</evidence>
<keyword evidence="2" id="KW-0732">Signal</keyword>
<evidence type="ECO:0000256" key="1">
    <source>
        <dbReference type="SAM" id="MobiDB-lite"/>
    </source>
</evidence>
<feature type="compositionally biased region" description="Basic and acidic residues" evidence="1">
    <location>
        <begin position="80"/>
        <end position="97"/>
    </location>
</feature>
<dbReference type="InterPro" id="IPR009739">
    <property type="entry name" value="LprI-like_N"/>
</dbReference>